<dbReference type="AlphaFoldDB" id="A0A2N5ZBV8"/>
<dbReference type="SUPFAM" id="SSF53187">
    <property type="entry name" value="Zn-dependent exopeptidases"/>
    <property type="match status" value="1"/>
</dbReference>
<dbReference type="InterPro" id="IPR050072">
    <property type="entry name" value="Peptidase_M20A"/>
</dbReference>
<dbReference type="PANTHER" id="PTHR43808:SF8">
    <property type="entry name" value="PEPTIDASE M20 DIMERISATION DOMAIN-CONTAINING PROTEIN"/>
    <property type="match status" value="1"/>
</dbReference>
<dbReference type="PANTHER" id="PTHR43808">
    <property type="entry name" value="ACETYLORNITHINE DEACETYLASE"/>
    <property type="match status" value="1"/>
</dbReference>
<reference evidence="2 3" key="1">
    <citation type="submission" date="2017-11" db="EMBL/GenBank/DDBJ databases">
        <title>Genome-resolved metagenomics identifies genetic mobility, metabolic interactions, and unexpected diversity in perchlorate-reducing communities.</title>
        <authorList>
            <person name="Barnum T.P."/>
            <person name="Figueroa I.A."/>
            <person name="Carlstrom C.I."/>
            <person name="Lucas L.N."/>
            <person name="Engelbrektson A.L."/>
            <person name="Coates J.D."/>
        </authorList>
    </citation>
    <scope>NUCLEOTIDE SEQUENCE [LARGE SCALE GENOMIC DNA]</scope>
    <source>
        <strain evidence="2">BM706</strain>
    </source>
</reference>
<dbReference type="Gene3D" id="3.30.70.360">
    <property type="match status" value="1"/>
</dbReference>
<protein>
    <recommendedName>
        <fullName evidence="4">Peptidase M20 dimerisation domain-containing protein</fullName>
    </recommendedName>
</protein>
<keyword evidence="1" id="KW-0862">Zinc</keyword>
<sequence length="361" mass="40312">MQKNYDLTLKIIKEFISIESSTGNTDKALGFLLSLSEQLGLEVLYNNKGNLLLKKKGLPFSGVIFSGHYDTVKPFFTFDESKKDVINGRGSSDMKSSIICMMIACKDSLKTSPVLALSCDEEVDSDGAIELAEKLLKYRGEIKGIIVGEPTLLEVCSCHSGRAVYLLELFGKTYHASMGNDNNIIYNINKVLKVLDDVPKETSKLLGTETLTPVSISTFPKDAWNVSPEKIEIILDRRKKSKLQDYSLDLSIIKDLLKEELPEKSFEISLYNKKKNHTLPYFCEDKDFINDILKISGSIDNIEKSEKGFTATCDAAWLEKLGPVVICGPGDLKAAHTPDESIKKSQIKKALELYIKINEEF</sequence>
<dbReference type="InterPro" id="IPR002933">
    <property type="entry name" value="Peptidase_M20"/>
</dbReference>
<accession>A0A2N5ZBV8</accession>
<name>A0A2N5ZBV8_MUIH1</name>
<proteinExistence type="predicted"/>
<dbReference type="Proteomes" id="UP000234857">
    <property type="component" value="Unassembled WGS sequence"/>
</dbReference>
<evidence type="ECO:0000256" key="1">
    <source>
        <dbReference type="ARBA" id="ARBA00022833"/>
    </source>
</evidence>
<dbReference type="EMBL" id="PKTG01000122">
    <property type="protein sequence ID" value="PLX16163.1"/>
    <property type="molecule type" value="Genomic_DNA"/>
</dbReference>
<comment type="caution">
    <text evidence="2">The sequence shown here is derived from an EMBL/GenBank/DDBJ whole genome shotgun (WGS) entry which is preliminary data.</text>
</comment>
<dbReference type="Gene3D" id="3.40.630.10">
    <property type="entry name" value="Zn peptidases"/>
    <property type="match status" value="1"/>
</dbReference>
<dbReference type="GO" id="GO:0016787">
    <property type="term" value="F:hydrolase activity"/>
    <property type="evidence" value="ECO:0007669"/>
    <property type="project" value="InterPro"/>
</dbReference>
<evidence type="ECO:0000313" key="3">
    <source>
        <dbReference type="Proteomes" id="UP000234857"/>
    </source>
</evidence>
<dbReference type="Pfam" id="PF01546">
    <property type="entry name" value="Peptidase_M20"/>
    <property type="match status" value="1"/>
</dbReference>
<gene>
    <name evidence="2" type="ORF">C0601_11100</name>
</gene>
<evidence type="ECO:0008006" key="4">
    <source>
        <dbReference type="Google" id="ProtNLM"/>
    </source>
</evidence>
<organism evidence="2 3">
    <name type="scientific">Muiribacterium halophilum</name>
    <dbReference type="NCBI Taxonomy" id="2053465"/>
    <lineage>
        <taxon>Bacteria</taxon>
        <taxon>Candidatus Muiribacteriota</taxon>
        <taxon>Candidatus Muiribacteriia</taxon>
        <taxon>Candidatus Muiribacteriales</taxon>
        <taxon>Candidatus Muiribacteriaceae</taxon>
        <taxon>Candidatus Muiribacterium</taxon>
    </lineage>
</organism>
<evidence type="ECO:0000313" key="2">
    <source>
        <dbReference type="EMBL" id="PLX16163.1"/>
    </source>
</evidence>